<proteinExistence type="predicted"/>
<reference evidence="2 3" key="1">
    <citation type="journal article" date="2015" name="Nature">
        <title>rRNA introns, odd ribosomes, and small enigmatic genomes across a large radiation of phyla.</title>
        <authorList>
            <person name="Brown C.T."/>
            <person name="Hug L.A."/>
            <person name="Thomas B.C."/>
            <person name="Sharon I."/>
            <person name="Castelle C.J."/>
            <person name="Singh A."/>
            <person name="Wilkins M.J."/>
            <person name="Williams K.H."/>
            <person name="Banfield J.F."/>
        </authorList>
    </citation>
    <scope>NUCLEOTIDE SEQUENCE [LARGE SCALE GENOMIC DNA]</scope>
</reference>
<comment type="caution">
    <text evidence="2">The sequence shown here is derived from an EMBL/GenBank/DDBJ whole genome shotgun (WGS) entry which is preliminary data.</text>
</comment>
<feature type="transmembrane region" description="Helical" evidence="1">
    <location>
        <begin position="12"/>
        <end position="37"/>
    </location>
</feature>
<dbReference type="AlphaFoldDB" id="A0A0G0S8W0"/>
<evidence type="ECO:0008006" key="4">
    <source>
        <dbReference type="Google" id="ProtNLM"/>
    </source>
</evidence>
<keyword evidence="1" id="KW-0472">Membrane</keyword>
<dbReference type="EMBL" id="LBXO01000070">
    <property type="protein sequence ID" value="KKR31180.1"/>
    <property type="molecule type" value="Genomic_DNA"/>
</dbReference>
<organism evidence="2 3">
    <name type="scientific">Candidatus Falkowbacteria bacterium GW2011_GWF2_39_8</name>
    <dbReference type="NCBI Taxonomy" id="1618642"/>
    <lineage>
        <taxon>Bacteria</taxon>
        <taxon>Candidatus Falkowiibacteriota</taxon>
    </lineage>
</organism>
<gene>
    <name evidence="2" type="ORF">UT64_C0070G0008</name>
</gene>
<accession>A0A0G0S8W0</accession>
<keyword evidence="1" id="KW-0812">Transmembrane</keyword>
<evidence type="ECO:0000313" key="3">
    <source>
        <dbReference type="Proteomes" id="UP000034137"/>
    </source>
</evidence>
<name>A0A0G0S8W0_9BACT</name>
<keyword evidence="1" id="KW-1133">Transmembrane helix</keyword>
<dbReference type="Proteomes" id="UP000034137">
    <property type="component" value="Unassembled WGS sequence"/>
</dbReference>
<evidence type="ECO:0000313" key="2">
    <source>
        <dbReference type="EMBL" id="KKR31180.1"/>
    </source>
</evidence>
<evidence type="ECO:0000256" key="1">
    <source>
        <dbReference type="SAM" id="Phobius"/>
    </source>
</evidence>
<protein>
    <recommendedName>
        <fullName evidence="4">Prepilin-type N-terminal cleavage/methylation domain-containing protein</fullName>
    </recommendedName>
</protein>
<sequence length="191" mass="21515">MKKNIFKETGFTLAEIVVSISLFLIIILMVSSIYSIVQKAYNQGSNEAELLQNARVTLDRMSRELRQSVKIVTSLPVSENDPLIPPINSIQFQDGHDLSQISYIRYYLDGTSLKRSQIGYYFNSDPTTYVYWNSVDVGGGPPVEVVLNSSVVGEYFEDLNFWGSAGVINISISLQKNQKKFHVNSSVFTRN</sequence>